<feature type="transmembrane region" description="Helical" evidence="1">
    <location>
        <begin position="12"/>
        <end position="35"/>
    </location>
</feature>
<dbReference type="EMBL" id="CP094970">
    <property type="protein sequence ID" value="UYM06025.1"/>
    <property type="molecule type" value="Genomic_DNA"/>
</dbReference>
<dbReference type="KEGG" id="sgrg:L0C25_02840"/>
<dbReference type="InterPro" id="IPR021741">
    <property type="entry name" value="DUF3311"/>
</dbReference>
<dbReference type="Pfam" id="PF11755">
    <property type="entry name" value="DUF3311"/>
    <property type="match status" value="1"/>
</dbReference>
<evidence type="ECO:0000313" key="2">
    <source>
        <dbReference type="EMBL" id="UYM06025.1"/>
    </source>
</evidence>
<evidence type="ECO:0000313" key="3">
    <source>
        <dbReference type="Proteomes" id="UP001164390"/>
    </source>
</evidence>
<feature type="transmembrane region" description="Helical" evidence="1">
    <location>
        <begin position="47"/>
        <end position="68"/>
    </location>
</feature>
<protein>
    <submittedName>
        <fullName evidence="2">DUF3311 domain-containing protein</fullName>
    </submittedName>
</protein>
<organism evidence="2 3">
    <name type="scientific">Solicola gregarius</name>
    <dbReference type="NCBI Taxonomy" id="2908642"/>
    <lineage>
        <taxon>Bacteria</taxon>
        <taxon>Bacillati</taxon>
        <taxon>Actinomycetota</taxon>
        <taxon>Actinomycetes</taxon>
        <taxon>Propionibacteriales</taxon>
        <taxon>Nocardioidaceae</taxon>
        <taxon>Solicola</taxon>
    </lineage>
</organism>
<name>A0AA46TIS5_9ACTN</name>
<keyword evidence="1" id="KW-1133">Transmembrane helix</keyword>
<evidence type="ECO:0000256" key="1">
    <source>
        <dbReference type="SAM" id="Phobius"/>
    </source>
</evidence>
<sequence length="86" mass="9900">MADRPPAAPRRGPLLIAGVCLAIGIILPLLVSTYTRVDPQLWGIPFFYWYQFLLVIITVVLTSIAYRFTLRYEQARRAYEKQKGEI</sequence>
<keyword evidence="1" id="KW-0812">Transmembrane</keyword>
<reference evidence="2" key="1">
    <citation type="submission" date="2022-01" db="EMBL/GenBank/DDBJ databases">
        <title>Nocardioidaceae gen. sp. A5X3R13.</title>
        <authorList>
            <person name="Lopez Marin M.A."/>
            <person name="Uhlik O."/>
        </authorList>
    </citation>
    <scope>NUCLEOTIDE SEQUENCE</scope>
    <source>
        <strain evidence="2">A5X3R13</strain>
    </source>
</reference>
<dbReference type="Proteomes" id="UP001164390">
    <property type="component" value="Chromosome"/>
</dbReference>
<dbReference type="RefSeq" id="WP_271634872.1">
    <property type="nucleotide sequence ID" value="NZ_CP094970.1"/>
</dbReference>
<dbReference type="AlphaFoldDB" id="A0AA46TIS5"/>
<keyword evidence="3" id="KW-1185">Reference proteome</keyword>
<accession>A0AA46TIS5</accession>
<proteinExistence type="predicted"/>
<keyword evidence="1" id="KW-0472">Membrane</keyword>
<gene>
    <name evidence="2" type="ORF">L0C25_02840</name>
</gene>